<name>A0A8J6KDZ2_ELECQ</name>
<protein>
    <submittedName>
        <fullName evidence="2">Uncharacterized protein</fullName>
    </submittedName>
</protein>
<keyword evidence="3" id="KW-1185">Reference proteome</keyword>
<feature type="region of interest" description="Disordered" evidence="1">
    <location>
        <begin position="260"/>
        <end position="279"/>
    </location>
</feature>
<dbReference type="Proteomes" id="UP000770717">
    <property type="component" value="Unassembled WGS sequence"/>
</dbReference>
<dbReference type="Gene3D" id="3.30.70.330">
    <property type="match status" value="1"/>
</dbReference>
<dbReference type="PANTHER" id="PTHR21678">
    <property type="entry name" value="GROWTH INHIBITION AND DIFFERENTIATION RELATED PROTEIN 88"/>
    <property type="match status" value="1"/>
</dbReference>
<feature type="region of interest" description="Disordered" evidence="1">
    <location>
        <begin position="41"/>
        <end position="97"/>
    </location>
</feature>
<accession>A0A8J6KDZ2</accession>
<sequence length="508" mass="57184">MQKTSNMEHSGGDRVENLAACQKLLENRGQEMKSSQLAIVKAEDGPNDLDMKQDSMDKEQAGLNTKKVVDKSVDDQVASEKRAADHGRPGEKVEEEVEASTMTKAMQGLKVVDQDTYIRAETHEESWSKTLALEEIKMPPETQEKVGMPAAKPWEGTQISVDGQKQSVMTTIDQGVTKVRAEAHEEKRMKKMSHGEVGIAAEAQEKVEMAVQSGEEAQMPEGEEQLEMTVGQKDTEVRAKAWEEKGMEVVVRKEVGIPSESQEKVGMPEEPKEEAQIPLEGEVLAEMSEDREVGEVRAKAHEEKVAHKEVGMPAESREEAQIPVEGEKRAEMSVKAQEEIEMEIQDQADIRIEAQEKMVSRGMTLDEAEIERPSPRSSVESEKDQVVEEESTAKTLVQKTKLEQTAESDEEQQKIMERLMAEISSHVCVKDVHIQPLQRDFSEFSEVQVDRGRFGHVIEVYGFSTQLTAEDLMEPFKEYRDRGFRLQWVDQTHALGIFSSPEDGEQRF</sequence>
<dbReference type="PANTHER" id="PTHR21678:SF6">
    <property type="entry name" value="R3H AND COILED-COIL DOMAIN-CONTAINING PROTEIN 1"/>
    <property type="match status" value="1"/>
</dbReference>
<dbReference type="OrthoDB" id="5418203at2759"/>
<reference evidence="2" key="1">
    <citation type="thesis" date="2020" institute="ProQuest LLC" country="789 East Eisenhower Parkway, Ann Arbor, MI, USA">
        <title>Comparative Genomics and Chromosome Evolution.</title>
        <authorList>
            <person name="Mudd A.B."/>
        </authorList>
    </citation>
    <scope>NUCLEOTIDE SEQUENCE</scope>
    <source>
        <strain evidence="2">HN-11 Male</strain>
        <tissue evidence="2">Kidney and liver</tissue>
    </source>
</reference>
<feature type="compositionally biased region" description="Basic and acidic residues" evidence="1">
    <location>
        <begin position="41"/>
        <end position="60"/>
    </location>
</feature>
<comment type="caution">
    <text evidence="2">The sequence shown here is derived from an EMBL/GenBank/DDBJ whole genome shotgun (WGS) entry which is preliminary data.</text>
</comment>
<feature type="compositionally biased region" description="Basic and acidic residues" evidence="1">
    <location>
        <begin position="370"/>
        <end position="386"/>
    </location>
</feature>
<dbReference type="InterPro" id="IPR039884">
    <property type="entry name" value="R3HC1/R3HCL"/>
</dbReference>
<proteinExistence type="predicted"/>
<feature type="compositionally biased region" description="Basic and acidic residues" evidence="1">
    <location>
        <begin position="260"/>
        <end position="275"/>
    </location>
</feature>
<feature type="region of interest" description="Disordered" evidence="1">
    <location>
        <begin position="289"/>
        <end position="328"/>
    </location>
</feature>
<feature type="compositionally biased region" description="Basic and acidic residues" evidence="1">
    <location>
        <begin position="67"/>
        <end position="92"/>
    </location>
</feature>
<organism evidence="2 3">
    <name type="scientific">Eleutherodactylus coqui</name>
    <name type="common">Puerto Rican coqui</name>
    <dbReference type="NCBI Taxonomy" id="57060"/>
    <lineage>
        <taxon>Eukaryota</taxon>
        <taxon>Metazoa</taxon>
        <taxon>Chordata</taxon>
        <taxon>Craniata</taxon>
        <taxon>Vertebrata</taxon>
        <taxon>Euteleostomi</taxon>
        <taxon>Amphibia</taxon>
        <taxon>Batrachia</taxon>
        <taxon>Anura</taxon>
        <taxon>Neobatrachia</taxon>
        <taxon>Hyloidea</taxon>
        <taxon>Eleutherodactylidae</taxon>
        <taxon>Eleutherodactylinae</taxon>
        <taxon>Eleutherodactylus</taxon>
        <taxon>Eleutherodactylus</taxon>
    </lineage>
</organism>
<evidence type="ECO:0000313" key="3">
    <source>
        <dbReference type="Proteomes" id="UP000770717"/>
    </source>
</evidence>
<feature type="region of interest" description="Disordered" evidence="1">
    <location>
        <begin position="366"/>
        <end position="393"/>
    </location>
</feature>
<dbReference type="EMBL" id="WNTK01000002">
    <property type="protein sequence ID" value="KAG9488751.1"/>
    <property type="molecule type" value="Genomic_DNA"/>
</dbReference>
<gene>
    <name evidence="2" type="ORF">GDO78_004987</name>
</gene>
<dbReference type="InterPro" id="IPR012677">
    <property type="entry name" value="Nucleotide-bd_a/b_plait_sf"/>
</dbReference>
<evidence type="ECO:0000313" key="2">
    <source>
        <dbReference type="EMBL" id="KAG9488751.1"/>
    </source>
</evidence>
<evidence type="ECO:0000256" key="1">
    <source>
        <dbReference type="SAM" id="MobiDB-lite"/>
    </source>
</evidence>
<dbReference type="AlphaFoldDB" id="A0A8J6KDZ2"/>